<accession>A0A165Z8A5</accession>
<evidence type="ECO:0000313" key="2">
    <source>
        <dbReference type="Proteomes" id="UP000076798"/>
    </source>
</evidence>
<sequence>MTVVEAAILSARNARAQSGRDVMAPSSSRLVIEPSVPIPDPSSGGDWSLMKNGQGKVVVNPDPSLGTSRLLYTNDKYPGKTFAMQFFTDANDPLAVRPEVRETGSGNRLDGKTLIPELTPTTIGNVVAFDYEDMKVIFIAFEGSLRPIIVGDDGEPLEVPKSIETLSVI</sequence>
<dbReference type="EMBL" id="KV428203">
    <property type="protein sequence ID" value="KZT34046.1"/>
    <property type="molecule type" value="Genomic_DNA"/>
</dbReference>
<keyword evidence="2" id="KW-1185">Reference proteome</keyword>
<dbReference type="AlphaFoldDB" id="A0A165Z8A5"/>
<reference evidence="1 2" key="1">
    <citation type="journal article" date="2016" name="Mol. Biol. Evol.">
        <title>Comparative Genomics of Early-Diverging Mushroom-Forming Fungi Provides Insights into the Origins of Lignocellulose Decay Capabilities.</title>
        <authorList>
            <person name="Nagy L.G."/>
            <person name="Riley R."/>
            <person name="Tritt A."/>
            <person name="Adam C."/>
            <person name="Daum C."/>
            <person name="Floudas D."/>
            <person name="Sun H."/>
            <person name="Yadav J.S."/>
            <person name="Pangilinan J."/>
            <person name="Larsson K.H."/>
            <person name="Matsuura K."/>
            <person name="Barry K."/>
            <person name="Labutti K."/>
            <person name="Kuo R."/>
            <person name="Ohm R.A."/>
            <person name="Bhattacharya S.S."/>
            <person name="Shirouzu T."/>
            <person name="Yoshinaga Y."/>
            <person name="Martin F.M."/>
            <person name="Grigoriev I.V."/>
            <person name="Hibbett D.S."/>
        </authorList>
    </citation>
    <scope>NUCLEOTIDE SEQUENCE [LARGE SCALE GENOMIC DNA]</scope>
    <source>
        <strain evidence="1 2">HHB10207 ss-3</strain>
    </source>
</reference>
<organism evidence="1 2">
    <name type="scientific">Sistotremastrum suecicum HHB10207 ss-3</name>
    <dbReference type="NCBI Taxonomy" id="1314776"/>
    <lineage>
        <taxon>Eukaryota</taxon>
        <taxon>Fungi</taxon>
        <taxon>Dikarya</taxon>
        <taxon>Basidiomycota</taxon>
        <taxon>Agaricomycotina</taxon>
        <taxon>Agaricomycetes</taxon>
        <taxon>Sistotremastrales</taxon>
        <taxon>Sistotremastraceae</taxon>
        <taxon>Sistotremastrum</taxon>
    </lineage>
</organism>
<name>A0A165Z8A5_9AGAM</name>
<protein>
    <submittedName>
        <fullName evidence="1">Uncharacterized protein</fullName>
    </submittedName>
</protein>
<gene>
    <name evidence="1" type="ORF">SISSUDRAFT_356159</name>
</gene>
<proteinExistence type="predicted"/>
<dbReference type="Proteomes" id="UP000076798">
    <property type="component" value="Unassembled WGS sequence"/>
</dbReference>
<evidence type="ECO:0000313" key="1">
    <source>
        <dbReference type="EMBL" id="KZT34046.1"/>
    </source>
</evidence>